<name>A0A916JJ30_9FLAO</name>
<proteinExistence type="predicted"/>
<dbReference type="KEGG" id="ptan:CRYO30217_00040"/>
<dbReference type="Pfam" id="PF25056">
    <property type="entry name" value="DUF7793"/>
    <property type="match status" value="1"/>
</dbReference>
<accession>A0A916JJ30</accession>
<gene>
    <name evidence="2" type="ORF">CRYO30217_00040</name>
</gene>
<dbReference type="AlphaFoldDB" id="A0A916JJ30"/>
<dbReference type="EMBL" id="OU015584">
    <property type="protein sequence ID" value="CAG5076285.1"/>
    <property type="molecule type" value="Genomic_DNA"/>
</dbReference>
<dbReference type="InterPro" id="IPR056695">
    <property type="entry name" value="DUF7793"/>
</dbReference>
<dbReference type="Gene3D" id="3.40.970.30">
    <property type="entry name" value="yp_829618.1 like domains"/>
    <property type="match status" value="1"/>
</dbReference>
<dbReference type="RefSeq" id="WP_258540286.1">
    <property type="nucleotide sequence ID" value="NZ_OU015584.1"/>
</dbReference>
<keyword evidence="3" id="KW-1185">Reference proteome</keyword>
<sequence length="132" mass="15035">MNEELSSVDLRSARIELRPDGVLHIDIKLDQVFEIEDSIAIIEARTKLVNGKRTPIVYTCTEFVIPSKEVREFVASEKRSELVIADAFVVNSLPQKLVANLFIKINKPVRPTKVFSNFDEACEWAKTFIPML</sequence>
<reference evidence="2" key="1">
    <citation type="submission" date="2021-04" db="EMBL/GenBank/DDBJ databases">
        <authorList>
            <person name="Rodrigo-Torres L."/>
            <person name="Arahal R. D."/>
            <person name="Lucena T."/>
        </authorList>
    </citation>
    <scope>NUCLEOTIDE SEQUENCE</scope>
    <source>
        <strain evidence="2">AS29M-1</strain>
    </source>
</reference>
<feature type="domain" description="DUF7793" evidence="1">
    <location>
        <begin position="17"/>
        <end position="128"/>
    </location>
</feature>
<evidence type="ECO:0000313" key="2">
    <source>
        <dbReference type="EMBL" id="CAG5076285.1"/>
    </source>
</evidence>
<organism evidence="2 3">
    <name type="scientific">Parvicella tangerina</name>
    <dbReference type="NCBI Taxonomy" id="2829795"/>
    <lineage>
        <taxon>Bacteria</taxon>
        <taxon>Pseudomonadati</taxon>
        <taxon>Bacteroidota</taxon>
        <taxon>Flavobacteriia</taxon>
        <taxon>Flavobacteriales</taxon>
        <taxon>Parvicellaceae</taxon>
        <taxon>Parvicella</taxon>
    </lineage>
</organism>
<evidence type="ECO:0000259" key="1">
    <source>
        <dbReference type="Pfam" id="PF25056"/>
    </source>
</evidence>
<evidence type="ECO:0000313" key="3">
    <source>
        <dbReference type="Proteomes" id="UP000683507"/>
    </source>
</evidence>
<protein>
    <recommendedName>
        <fullName evidence="1">DUF7793 domain-containing protein</fullName>
    </recommendedName>
</protein>
<dbReference type="Proteomes" id="UP000683507">
    <property type="component" value="Chromosome"/>
</dbReference>